<feature type="compositionally biased region" description="Basic and acidic residues" evidence="20">
    <location>
        <begin position="497"/>
        <end position="518"/>
    </location>
</feature>
<reference evidence="24 25" key="1">
    <citation type="journal article" date="2017" name="Nat. Ecol. Evol.">
        <title>Scallop genome provides insights into evolution of bilaterian karyotype and development.</title>
        <authorList>
            <person name="Wang S."/>
            <person name="Zhang J."/>
            <person name="Jiao W."/>
            <person name="Li J."/>
            <person name="Xun X."/>
            <person name="Sun Y."/>
            <person name="Guo X."/>
            <person name="Huan P."/>
            <person name="Dong B."/>
            <person name="Zhang L."/>
            <person name="Hu X."/>
            <person name="Sun X."/>
            <person name="Wang J."/>
            <person name="Zhao C."/>
            <person name="Wang Y."/>
            <person name="Wang D."/>
            <person name="Huang X."/>
            <person name="Wang R."/>
            <person name="Lv J."/>
            <person name="Li Y."/>
            <person name="Zhang Z."/>
            <person name="Liu B."/>
            <person name="Lu W."/>
            <person name="Hui Y."/>
            <person name="Liang J."/>
            <person name="Zhou Z."/>
            <person name="Hou R."/>
            <person name="Li X."/>
            <person name="Liu Y."/>
            <person name="Li H."/>
            <person name="Ning X."/>
            <person name="Lin Y."/>
            <person name="Zhao L."/>
            <person name="Xing Q."/>
            <person name="Dou J."/>
            <person name="Li Y."/>
            <person name="Mao J."/>
            <person name="Guo H."/>
            <person name="Dou H."/>
            <person name="Li T."/>
            <person name="Mu C."/>
            <person name="Jiang W."/>
            <person name="Fu Q."/>
            <person name="Fu X."/>
            <person name="Miao Y."/>
            <person name="Liu J."/>
            <person name="Yu Q."/>
            <person name="Li R."/>
            <person name="Liao H."/>
            <person name="Li X."/>
            <person name="Kong Y."/>
            <person name="Jiang Z."/>
            <person name="Chourrout D."/>
            <person name="Li R."/>
            <person name="Bao Z."/>
        </authorList>
    </citation>
    <scope>NUCLEOTIDE SEQUENCE [LARGE SCALE GENOMIC DNA]</scope>
    <source>
        <strain evidence="24 25">PY_sf001</strain>
    </source>
</reference>
<comment type="catalytic activity">
    <reaction evidence="18 19">
        <text>ATP + H2O = ADP + phosphate + H(+)</text>
        <dbReference type="Rhea" id="RHEA:13065"/>
        <dbReference type="ChEBI" id="CHEBI:15377"/>
        <dbReference type="ChEBI" id="CHEBI:15378"/>
        <dbReference type="ChEBI" id="CHEBI:30616"/>
        <dbReference type="ChEBI" id="CHEBI:43474"/>
        <dbReference type="ChEBI" id="CHEBI:456216"/>
        <dbReference type="EC" id="3.6.4.12"/>
    </reaction>
</comment>
<keyword evidence="10 19" id="KW-0347">Helicase</keyword>
<dbReference type="InterPro" id="IPR045055">
    <property type="entry name" value="DNA2/NAM7-like"/>
</dbReference>
<dbReference type="InterPro" id="IPR027417">
    <property type="entry name" value="P-loop_NTPase"/>
</dbReference>
<dbReference type="GO" id="GO:0005524">
    <property type="term" value="F:ATP binding"/>
    <property type="evidence" value="ECO:0007669"/>
    <property type="project" value="UniProtKB-UniRule"/>
</dbReference>
<evidence type="ECO:0000256" key="5">
    <source>
        <dbReference type="ARBA" id="ARBA00022722"/>
    </source>
</evidence>
<keyword evidence="6 19" id="KW-0479">Metal-binding</keyword>
<keyword evidence="13 19" id="KW-0411">Iron-sulfur</keyword>
<dbReference type="PANTHER" id="PTHR10887:SF433">
    <property type="entry name" value="DNA REPLICATION ATP-DEPENDENT HELICASE_NUCLEASE DNA2"/>
    <property type="match status" value="1"/>
</dbReference>
<feature type="compositionally biased region" description="Low complexity" evidence="20">
    <location>
        <begin position="44"/>
        <end position="57"/>
    </location>
</feature>
<feature type="domain" description="DNA2/NAM7 helicase-like C-terminal" evidence="23">
    <location>
        <begin position="1528"/>
        <end position="1744"/>
    </location>
</feature>
<comment type="caution">
    <text evidence="24">The sequence shown here is derived from an EMBL/GenBank/DDBJ whole genome shotgun (WGS) entry which is preliminary data.</text>
</comment>
<keyword evidence="16 19" id="KW-0539">Nucleus</keyword>
<sequence>MGKTAKGRQQKASGEPVQQPKISNFFQTGPAKGKDQVLFTELGKSSSSSSSKLSLKKPVVTVGRNQSPDIVRSEVKSVNQKINQSADSNLQICEDQDVVVIPETQMLFSPSPKRGHQDTEAGKLNTSSDILIPDTPDDNKSKIDQRKKIFRRSFLTGSSNLSKPAGLPLRVKPIKATKPSLSNAKKNLLSVSVNFNPKTSDENISENSSDKKDGSEVENDEEDAEISKGEAELVDMYLAQQEKSEFHDGDSCEKSEVMKETNVLKCDEEQVKGGNPEQFIEEDECNEINTDNEFDEVKIVDPSQTPVKIYDSNIPSIKRMSKAGLSPDPKRNMSGKTKWEVFEQLMEEGNTKENMQLDKTGSFEEKENVKKKLRMCGSSSDFVSSKKLLDNTASEICRKTDSRSKGENSRNTPSLKKLSDKGTKNLSQQLGYQMGGSRSRKSQPKSSNDGVKTDDVLGEILQELVTTPTLKSKSPSFTNSTMNGVETLTDTSRGVRKSFDSHKRLSDRADAGTRRSGDRNVVNRLDEGHEIQLVQGKKTEVEASMPKISLKKRQSGAYKQKSVDTNNRSLSADISFTEEELQYFDDLDSGIHTFVGGGADSEDTGTPPDSGGQSSELFTPVIPKLKKSSSNFVKKKSKEVREITSENTFSDEIMESDSGLDLMLQCLTPEPKRCLTPEPLTPSIQRCVTPDASSIRATQNINEFPSQMSVKHTGGKDVEMEIEDVPTQSESQELCEEFDHLTPFKDKSDTESDLSEEQPPCVHFGRHTVKSINRTRDNVTLELEDFAEKIPRLCILEDFWYDTHITEGDIVHVIGQFDDHMTCRITDKSGLIVVNPDRLLSGTSVVSGVFCMRKSILNEKFKGCDRGNVQMLYGSIIHCLFQQVLKKQIQDKARILTEAELIIKQNKTVHDMYGMGVTEGEVLEEIKKYIPQLQKWLEQYTSSGQTMLGAQTKKQGDDDVLITKIKDIEENIWSPRFGVKGKIDLTVEVRKKSRPKGLGEKLTIPLELKTGRPSFSLEHKGQVTLYSMMSSDRRADPKQGLLLYLKEPSMKLIPADHLSQRGLIQLRNEMAHFLDQQVKRSIEDGKTVFSFGRLPDPINNSRTCPKCPHLLHCAAFQRVEERSLPSSHAMSTLVPDTLAHLSPSHLEYFTHWCLMLDLESQANIRSGLRKIWCKTGPQREALGECICRLTLVMDENSTTKCSLVDQKSTADDEMCFIKFTRNWSKNRGFSKDLRTVGLMSGDYVIVSSEEPSMIAVCMGTLQNLGADTLELVTESESLPRLAEIRGVTFRLDKYDGYSTSAILYTNLSRLMADNPRSVRLRSLIIDRSKSEFLPKLSKSDIESVKKIFKPLNKPQKMSILKVLMSKDYILIKGFPGTGKTSTIVALVKVCLVLGLSVLLTSYTHSAVDNILQKLKKDNVTFVRLGKSNKIHPDIRQFSADHLTKNLNTVGELREFYHSQKIVATSCLGVNHPLFTQRRFDVCIVDEASQVLQPACLGPLFSADRFVLVGDPKQLPPVVQSQEARSIGMDESLFQHLDDNGATFDLNLQYRMNSAIMSISNTLVYGGALKCGNDMVAISELVIPDPIALQKVVDKHGWLKQVLLDDPDYKAAVFLNTSNMPARETRDKSGFITNVGEAKIITILVEALTAAGVSVEEIGVIAPYRNQVNVIRDTLRNTHKTGTQGHIEVNTVDQYQGRDKEVILISFARSFASSADQQSKAGQLLKDVRRINVAVTRAKHKLLLIDELLTHGTYHCVLLMEPEGPYNIVGLMSNWYIGPTIVCS</sequence>
<keyword evidence="25" id="KW-1185">Reference proteome</keyword>
<keyword evidence="11 19" id="KW-0067">ATP-binding</keyword>
<evidence type="ECO:0000256" key="4">
    <source>
        <dbReference type="ARBA" id="ARBA00022705"/>
    </source>
</evidence>
<feature type="region of interest" description="Disordered" evidence="20">
    <location>
        <begin position="393"/>
        <end position="524"/>
    </location>
</feature>
<feature type="region of interest" description="Disordered" evidence="20">
    <location>
        <begin position="1"/>
        <end position="60"/>
    </location>
</feature>
<dbReference type="Gene3D" id="3.90.320.10">
    <property type="match status" value="1"/>
</dbReference>
<dbReference type="GO" id="GO:0006281">
    <property type="term" value="P:DNA repair"/>
    <property type="evidence" value="ECO:0007669"/>
    <property type="project" value="UniProtKB-KW"/>
</dbReference>
<evidence type="ECO:0000256" key="17">
    <source>
        <dbReference type="ARBA" id="ARBA00023268"/>
    </source>
</evidence>
<evidence type="ECO:0000259" key="21">
    <source>
        <dbReference type="Pfam" id="PF08696"/>
    </source>
</evidence>
<dbReference type="Proteomes" id="UP000242188">
    <property type="component" value="Unassembled WGS sequence"/>
</dbReference>
<evidence type="ECO:0000256" key="7">
    <source>
        <dbReference type="ARBA" id="ARBA00022741"/>
    </source>
</evidence>
<dbReference type="EC" id="3.1.-.-" evidence="19"/>
<dbReference type="InterPro" id="IPR047187">
    <property type="entry name" value="SF1_C_Upf1"/>
</dbReference>
<evidence type="ECO:0000256" key="13">
    <source>
        <dbReference type="ARBA" id="ARBA00023014"/>
    </source>
</evidence>
<keyword evidence="5 19" id="KW-0540">Nuclease</keyword>
<comment type="function">
    <text evidence="19">Key enzyme involved in DNA replication and DNA repair. Involved in Okazaki fragments processing by cleaving long flaps that escape FEN1: flaps that are longer than 27 nucleotides are coated by replication protein A complex (RPA), leading to recruit DNA2 which cleaves the flap until it is too short to bind RPA and becomes a substrate for FEN1. Also involved in 5'-end resection of DNA during double-strand break (DSB) repair by mediating the cleavage of 5'-ssDNA.</text>
</comment>
<keyword evidence="8 19" id="KW-0227">DNA damage</keyword>
<dbReference type="Pfam" id="PF13086">
    <property type="entry name" value="AAA_11"/>
    <property type="match status" value="2"/>
</dbReference>
<dbReference type="GO" id="GO:0005634">
    <property type="term" value="C:nucleus"/>
    <property type="evidence" value="ECO:0007669"/>
    <property type="project" value="UniProtKB-SubCell"/>
</dbReference>
<feature type="compositionally biased region" description="Polar residues" evidence="20">
    <location>
        <begin position="464"/>
        <end position="492"/>
    </location>
</feature>
<evidence type="ECO:0000259" key="23">
    <source>
        <dbReference type="Pfam" id="PF13087"/>
    </source>
</evidence>
<feature type="region of interest" description="Disordered" evidence="20">
    <location>
        <begin position="348"/>
        <end position="370"/>
    </location>
</feature>
<evidence type="ECO:0000259" key="22">
    <source>
        <dbReference type="Pfam" id="PF13086"/>
    </source>
</evidence>
<dbReference type="EMBL" id="NEDP02076746">
    <property type="protein sequence ID" value="OWF34970.1"/>
    <property type="molecule type" value="Genomic_DNA"/>
</dbReference>
<dbReference type="InterPro" id="IPR026851">
    <property type="entry name" value="Dna2/JHS1_DEXXQ-box"/>
</dbReference>
<feature type="domain" description="DNA2/NAM7 helicase helicase" evidence="22">
    <location>
        <begin position="1453"/>
        <end position="1521"/>
    </location>
</feature>
<comment type="subcellular location">
    <subcellularLocation>
        <location evidence="19">Nucleus</location>
    </subcellularLocation>
    <subcellularLocation>
        <location evidence="19">Chromosome</location>
    </subcellularLocation>
</comment>
<evidence type="ECO:0000256" key="1">
    <source>
        <dbReference type="ARBA" id="ARBA00001966"/>
    </source>
</evidence>
<dbReference type="Pfam" id="PF08696">
    <property type="entry name" value="Dna2"/>
    <property type="match status" value="1"/>
</dbReference>
<gene>
    <name evidence="24" type="ORF">KP79_PYT23559</name>
</gene>
<feature type="region of interest" description="Disordered" evidence="20">
    <location>
        <begin position="107"/>
        <end position="145"/>
    </location>
</feature>
<dbReference type="GO" id="GO:0033567">
    <property type="term" value="P:DNA replication, Okazaki fragment processing"/>
    <property type="evidence" value="ECO:0007669"/>
    <property type="project" value="UniProtKB-UniRule"/>
</dbReference>
<evidence type="ECO:0000256" key="3">
    <source>
        <dbReference type="ARBA" id="ARBA00022485"/>
    </source>
</evidence>
<dbReference type="CDD" id="cd18808">
    <property type="entry name" value="SF1_C_Upf1"/>
    <property type="match status" value="1"/>
</dbReference>
<dbReference type="GO" id="GO:0017108">
    <property type="term" value="F:5'-flap endonuclease activity"/>
    <property type="evidence" value="ECO:0007669"/>
    <property type="project" value="UniProtKB-UniRule"/>
</dbReference>
<evidence type="ECO:0000256" key="2">
    <source>
        <dbReference type="ARBA" id="ARBA00007913"/>
    </source>
</evidence>
<name>A0A210PEQ2_MIZYE</name>
<keyword evidence="3 19" id="KW-0004">4Fe-4S</keyword>
<evidence type="ECO:0000256" key="16">
    <source>
        <dbReference type="ARBA" id="ARBA00023242"/>
    </source>
</evidence>
<proteinExistence type="inferred from homology"/>
<keyword evidence="14 19" id="KW-0238">DNA-binding</keyword>
<keyword evidence="7 19" id="KW-0547">Nucleotide-binding</keyword>
<dbReference type="InterPro" id="IPR011604">
    <property type="entry name" value="PDDEXK-like_dom_sf"/>
</dbReference>
<dbReference type="GO" id="GO:0005694">
    <property type="term" value="C:chromosome"/>
    <property type="evidence" value="ECO:0007669"/>
    <property type="project" value="UniProtKB-SubCell"/>
</dbReference>
<dbReference type="EC" id="3.6.4.12" evidence="19"/>
<dbReference type="InterPro" id="IPR041677">
    <property type="entry name" value="DNA2/NAM7_AAA_11"/>
</dbReference>
<dbReference type="Gene3D" id="3.40.50.300">
    <property type="entry name" value="P-loop containing nucleotide triphosphate hydrolases"/>
    <property type="match status" value="3"/>
</dbReference>
<organism evidence="24 25">
    <name type="scientific">Mizuhopecten yessoensis</name>
    <name type="common">Japanese scallop</name>
    <name type="synonym">Patinopecten yessoensis</name>
    <dbReference type="NCBI Taxonomy" id="6573"/>
    <lineage>
        <taxon>Eukaryota</taxon>
        <taxon>Metazoa</taxon>
        <taxon>Spiralia</taxon>
        <taxon>Lophotrochozoa</taxon>
        <taxon>Mollusca</taxon>
        <taxon>Bivalvia</taxon>
        <taxon>Autobranchia</taxon>
        <taxon>Pteriomorphia</taxon>
        <taxon>Pectinida</taxon>
        <taxon>Pectinoidea</taxon>
        <taxon>Pectinidae</taxon>
        <taxon>Mizuhopecten</taxon>
    </lineage>
</organism>
<dbReference type="SUPFAM" id="SSF52540">
    <property type="entry name" value="P-loop containing nucleoside triphosphate hydrolases"/>
    <property type="match status" value="1"/>
</dbReference>
<evidence type="ECO:0000256" key="9">
    <source>
        <dbReference type="ARBA" id="ARBA00022801"/>
    </source>
</evidence>
<keyword evidence="12 19" id="KW-0408">Iron</keyword>
<evidence type="ECO:0000256" key="15">
    <source>
        <dbReference type="ARBA" id="ARBA00023204"/>
    </source>
</evidence>
<evidence type="ECO:0000256" key="20">
    <source>
        <dbReference type="SAM" id="MobiDB-lite"/>
    </source>
</evidence>
<dbReference type="GO" id="GO:0071932">
    <property type="term" value="P:replication fork reversal"/>
    <property type="evidence" value="ECO:0007669"/>
    <property type="project" value="TreeGrafter"/>
</dbReference>
<dbReference type="Pfam" id="PF13087">
    <property type="entry name" value="AAA_12"/>
    <property type="match status" value="1"/>
</dbReference>
<evidence type="ECO:0000256" key="12">
    <source>
        <dbReference type="ARBA" id="ARBA00023004"/>
    </source>
</evidence>
<dbReference type="OrthoDB" id="306218at2759"/>
<keyword evidence="17 19" id="KW-0511">Multifunctional enzyme</keyword>
<evidence type="ECO:0000256" key="11">
    <source>
        <dbReference type="ARBA" id="ARBA00022840"/>
    </source>
</evidence>
<keyword evidence="19" id="KW-0158">Chromosome</keyword>
<dbReference type="CDD" id="cd18041">
    <property type="entry name" value="DEXXQc_DNA2"/>
    <property type="match status" value="1"/>
</dbReference>
<dbReference type="GO" id="GO:0046872">
    <property type="term" value="F:metal ion binding"/>
    <property type="evidence" value="ECO:0007669"/>
    <property type="project" value="UniProtKB-UniRule"/>
</dbReference>
<dbReference type="GO" id="GO:0016887">
    <property type="term" value="F:ATP hydrolysis activity"/>
    <property type="evidence" value="ECO:0007669"/>
    <property type="project" value="RHEA"/>
</dbReference>
<dbReference type="CDD" id="cd22318">
    <property type="entry name" value="DNA2_N-like"/>
    <property type="match status" value="1"/>
</dbReference>
<evidence type="ECO:0000256" key="14">
    <source>
        <dbReference type="ARBA" id="ARBA00023125"/>
    </source>
</evidence>
<feature type="region of interest" description="Disordered" evidence="20">
    <location>
        <begin position="194"/>
        <end position="227"/>
    </location>
</feature>
<evidence type="ECO:0000256" key="19">
    <source>
        <dbReference type="RuleBase" id="RU367041"/>
    </source>
</evidence>
<dbReference type="InterPro" id="IPR014808">
    <property type="entry name" value="DNA_replication_fac_Dna2_N"/>
</dbReference>
<keyword evidence="15 19" id="KW-0234">DNA repair</keyword>
<dbReference type="GO" id="GO:0017116">
    <property type="term" value="F:single-stranded DNA helicase activity"/>
    <property type="evidence" value="ECO:0007669"/>
    <property type="project" value="UniProtKB-UniRule"/>
</dbReference>
<protein>
    <recommendedName>
        <fullName evidence="19">DNA replication ATP-dependent helicase/nuclease</fullName>
        <ecNumber evidence="19">3.1.-.-</ecNumber>
        <ecNumber evidence="19">3.6.4.12</ecNumber>
    </recommendedName>
</protein>
<comment type="cofactor">
    <cofactor evidence="1">
        <name>[4Fe-4S] cluster</name>
        <dbReference type="ChEBI" id="CHEBI:49883"/>
    </cofactor>
</comment>
<evidence type="ECO:0000256" key="10">
    <source>
        <dbReference type="ARBA" id="ARBA00022806"/>
    </source>
</evidence>
<feature type="region of interest" description="Disordered" evidence="20">
    <location>
        <begin position="594"/>
        <end position="617"/>
    </location>
</feature>
<dbReference type="STRING" id="6573.A0A210PEQ2"/>
<accession>A0A210PEQ2</accession>
<feature type="domain" description="DNA2/NAM7 helicase helicase" evidence="22">
    <location>
        <begin position="1351"/>
        <end position="1445"/>
    </location>
</feature>
<keyword evidence="9 19" id="KW-0378">Hydrolase</keyword>
<evidence type="ECO:0000256" key="6">
    <source>
        <dbReference type="ARBA" id="ARBA00022723"/>
    </source>
</evidence>
<dbReference type="PANTHER" id="PTHR10887">
    <property type="entry name" value="DNA2/NAM7 HELICASE FAMILY"/>
    <property type="match status" value="1"/>
</dbReference>
<evidence type="ECO:0000256" key="18">
    <source>
        <dbReference type="ARBA" id="ARBA00047995"/>
    </source>
</evidence>
<evidence type="ECO:0000313" key="25">
    <source>
        <dbReference type="Proteomes" id="UP000242188"/>
    </source>
</evidence>
<evidence type="ECO:0000313" key="24">
    <source>
        <dbReference type="EMBL" id="OWF34970.1"/>
    </source>
</evidence>
<feature type="compositionally biased region" description="Basic and acidic residues" evidence="20">
    <location>
        <begin position="361"/>
        <end position="370"/>
    </location>
</feature>
<dbReference type="GO" id="GO:0005737">
    <property type="term" value="C:cytoplasm"/>
    <property type="evidence" value="ECO:0007669"/>
    <property type="project" value="TreeGrafter"/>
</dbReference>
<keyword evidence="4 19" id="KW-0235">DNA replication</keyword>
<feature type="domain" description="DNA replication factor Dna2 N-terminal" evidence="21">
    <location>
        <begin position="791"/>
        <end position="989"/>
    </location>
</feature>
<feature type="compositionally biased region" description="Basic and acidic residues" evidence="20">
    <location>
        <begin position="396"/>
        <end position="408"/>
    </location>
</feature>
<dbReference type="FunFam" id="3.40.50.300:FF:001170">
    <property type="entry name" value="DNA replication helicase Dna2"/>
    <property type="match status" value="1"/>
</dbReference>
<dbReference type="InterPro" id="IPR041679">
    <property type="entry name" value="DNA2/NAM7-like_C"/>
</dbReference>
<dbReference type="GO" id="GO:0003677">
    <property type="term" value="F:DNA binding"/>
    <property type="evidence" value="ECO:0007669"/>
    <property type="project" value="UniProtKB-UniRule"/>
</dbReference>
<dbReference type="GO" id="GO:0051539">
    <property type="term" value="F:4 iron, 4 sulfur cluster binding"/>
    <property type="evidence" value="ECO:0007669"/>
    <property type="project" value="UniProtKB-UniRule"/>
</dbReference>
<evidence type="ECO:0000256" key="8">
    <source>
        <dbReference type="ARBA" id="ARBA00022763"/>
    </source>
</evidence>
<comment type="similarity">
    <text evidence="2 19">Belongs to the DNA2/NAM7 helicase family.</text>
</comment>